<reference evidence="5 6" key="1">
    <citation type="submission" date="2015-06" db="EMBL/GenBank/DDBJ databases">
        <authorList>
            <person name="Wibberg Daniel"/>
        </authorList>
    </citation>
    <scope>NUCLEOTIDE SEQUENCE [LARGE SCALE GENOMIC DNA]</scope>
    <source>
        <strain evidence="5 6">T3/55T</strain>
    </source>
</reference>
<evidence type="ECO:0000256" key="3">
    <source>
        <dbReference type="ARBA" id="ARBA00023125"/>
    </source>
</evidence>
<organism evidence="5 6">
    <name type="scientific">Herbinix hemicellulosilytica</name>
    <dbReference type="NCBI Taxonomy" id="1564487"/>
    <lineage>
        <taxon>Bacteria</taxon>
        <taxon>Bacillati</taxon>
        <taxon>Bacillota</taxon>
        <taxon>Clostridia</taxon>
        <taxon>Lachnospirales</taxon>
        <taxon>Lachnospiraceae</taxon>
        <taxon>Herbinix</taxon>
    </lineage>
</organism>
<dbReference type="RefSeq" id="WP_242967560.1">
    <property type="nucleotide sequence ID" value="NZ_CVTD020000015.1"/>
</dbReference>
<sequence>MAKSEIRLHEGELNIMELLWSNKVLAAKDISKIIKEYIGWEKNTTYTVIKRLIDKGAIKREDPGFLCRAAISKKAVQNIETKALLDKLYNGSLCTFFNEYLKNQELSRAEIMELERILNEQRF</sequence>
<dbReference type="GO" id="GO:0003677">
    <property type="term" value="F:DNA binding"/>
    <property type="evidence" value="ECO:0007669"/>
    <property type="project" value="UniProtKB-KW"/>
</dbReference>
<dbReference type="GO" id="GO:0045892">
    <property type="term" value="P:negative regulation of DNA-templated transcription"/>
    <property type="evidence" value="ECO:0007669"/>
    <property type="project" value="InterPro"/>
</dbReference>
<keyword evidence="3" id="KW-0238">DNA-binding</keyword>
<name>A0A0H5SH45_HERHM</name>
<comment type="similarity">
    <text evidence="1">Belongs to the BlaI transcriptional regulatory family.</text>
</comment>
<protein>
    <recommendedName>
        <fullName evidence="7">Transcriptional regulator</fullName>
    </recommendedName>
</protein>
<dbReference type="InterPro" id="IPR005650">
    <property type="entry name" value="BlaI_family"/>
</dbReference>
<dbReference type="Pfam" id="PF03965">
    <property type="entry name" value="Penicillinase_R"/>
    <property type="match status" value="1"/>
</dbReference>
<dbReference type="Proteomes" id="UP000236497">
    <property type="component" value="Unassembled WGS sequence"/>
</dbReference>
<dbReference type="InterPro" id="IPR036390">
    <property type="entry name" value="WH_DNA-bd_sf"/>
</dbReference>
<dbReference type="EMBL" id="CVTD020000015">
    <property type="protein sequence ID" value="CRZ34380.1"/>
    <property type="molecule type" value="Genomic_DNA"/>
</dbReference>
<evidence type="ECO:0008006" key="7">
    <source>
        <dbReference type="Google" id="ProtNLM"/>
    </source>
</evidence>
<gene>
    <name evidence="5" type="ORF">HHT355_1178</name>
</gene>
<evidence type="ECO:0000313" key="6">
    <source>
        <dbReference type="Proteomes" id="UP000236497"/>
    </source>
</evidence>
<dbReference type="PIRSF" id="PIRSF019455">
    <property type="entry name" value="CopR_AtkY"/>
    <property type="match status" value="1"/>
</dbReference>
<dbReference type="InterPro" id="IPR036388">
    <property type="entry name" value="WH-like_DNA-bd_sf"/>
</dbReference>
<evidence type="ECO:0000256" key="1">
    <source>
        <dbReference type="ARBA" id="ARBA00011046"/>
    </source>
</evidence>
<keyword evidence="2" id="KW-0805">Transcription regulation</keyword>
<accession>A0A0H5SH45</accession>
<evidence type="ECO:0000256" key="2">
    <source>
        <dbReference type="ARBA" id="ARBA00023015"/>
    </source>
</evidence>
<keyword evidence="4" id="KW-0804">Transcription</keyword>
<proteinExistence type="inferred from homology"/>
<keyword evidence="6" id="KW-1185">Reference proteome</keyword>
<dbReference type="Gene3D" id="1.10.10.10">
    <property type="entry name" value="Winged helix-like DNA-binding domain superfamily/Winged helix DNA-binding domain"/>
    <property type="match status" value="1"/>
</dbReference>
<dbReference type="AlphaFoldDB" id="A0A0H5SH45"/>
<evidence type="ECO:0000256" key="4">
    <source>
        <dbReference type="ARBA" id="ARBA00023163"/>
    </source>
</evidence>
<evidence type="ECO:0000313" key="5">
    <source>
        <dbReference type="EMBL" id="CRZ34380.1"/>
    </source>
</evidence>
<dbReference type="SUPFAM" id="SSF46785">
    <property type="entry name" value="Winged helix' DNA-binding domain"/>
    <property type="match status" value="1"/>
</dbReference>
<dbReference type="Gene3D" id="1.10.4040.10">
    <property type="entry name" value="Penicillinase repressor domain"/>
    <property type="match status" value="1"/>
</dbReference>